<accession>C0HF21</accession>
<proteinExistence type="evidence at transcript level"/>
<dbReference type="PANTHER" id="PTHR21521">
    <property type="entry name" value="AMUN, ISOFORM A"/>
    <property type="match status" value="1"/>
</dbReference>
<organism evidence="1">
    <name type="scientific">Zea mays</name>
    <name type="common">Maize</name>
    <dbReference type="NCBI Taxonomy" id="4577"/>
    <lineage>
        <taxon>Eukaryota</taxon>
        <taxon>Viridiplantae</taxon>
        <taxon>Streptophyta</taxon>
        <taxon>Embryophyta</taxon>
        <taxon>Tracheophyta</taxon>
        <taxon>Spermatophyta</taxon>
        <taxon>Magnoliopsida</taxon>
        <taxon>Liliopsida</taxon>
        <taxon>Poales</taxon>
        <taxon>Poaceae</taxon>
        <taxon>PACMAD clade</taxon>
        <taxon>Panicoideae</taxon>
        <taxon>Andropogonodae</taxon>
        <taxon>Andropogoneae</taxon>
        <taxon>Tripsacinae</taxon>
        <taxon>Zea</taxon>
    </lineage>
</organism>
<name>C0HF21_MAIZE</name>
<dbReference type="PANTHER" id="PTHR21521:SF0">
    <property type="entry name" value="AMUN, ISOFORM A"/>
    <property type="match status" value="1"/>
</dbReference>
<reference evidence="1" key="1">
    <citation type="journal article" date="2009" name="PLoS Genet.">
        <title>Sequencing, mapping, and analysis of 27,455 maize full-length cDNAs.</title>
        <authorList>
            <person name="Soderlund C."/>
            <person name="Descour A."/>
            <person name="Kudrna D."/>
            <person name="Bomhoff M."/>
            <person name="Boyd L."/>
            <person name="Currie J."/>
            <person name="Angelova A."/>
            <person name="Collura K."/>
            <person name="Wissotski M."/>
            <person name="Ashley E."/>
            <person name="Morrow D."/>
            <person name="Fernandes J."/>
            <person name="Walbot V."/>
            <person name="Yu Y."/>
        </authorList>
    </citation>
    <scope>NUCLEOTIDE SEQUENCE</scope>
    <source>
        <strain evidence="1">B73</strain>
    </source>
</reference>
<protein>
    <submittedName>
        <fullName evidence="1">Uncharacterized protein</fullName>
    </submittedName>
</protein>
<dbReference type="AlphaFoldDB" id="C0HF21"/>
<dbReference type="EMBL" id="BT060927">
    <property type="protein sequence ID" value="ACN25624.1"/>
    <property type="molecule type" value="mRNA"/>
</dbReference>
<dbReference type="ExpressionAtlas" id="C0HF21">
    <property type="expression patterns" value="baseline and differential"/>
</dbReference>
<sequence>MAETVGFASGDAAAWRAALAAYDRRLAALDKPDLVAVDSFYRHDLPALLRCRDPDPFLAKPELVRLLQWKLSRGKWRSVHLPFFNYHAVASLFTLQLLDPVGRGPVLALMEKCSQVCCRFD</sequence>
<evidence type="ECO:0000313" key="1">
    <source>
        <dbReference type="EMBL" id="ACN25624.1"/>
    </source>
</evidence>